<feature type="region of interest" description="Disordered" evidence="1">
    <location>
        <begin position="201"/>
        <end position="236"/>
    </location>
</feature>
<name>A0ABW4E5Y8_9LACO</name>
<comment type="caution">
    <text evidence="3">The sequence shown here is derived from an EMBL/GenBank/DDBJ whole genome shotgun (WGS) entry which is preliminary data.</text>
</comment>
<evidence type="ECO:0000313" key="3">
    <source>
        <dbReference type="EMBL" id="MFD1484528.1"/>
    </source>
</evidence>
<protein>
    <recommendedName>
        <fullName evidence="5">DUF4352 domain-containing protein</fullName>
    </recommendedName>
</protein>
<evidence type="ECO:0000256" key="2">
    <source>
        <dbReference type="SAM" id="SignalP"/>
    </source>
</evidence>
<feature type="chain" id="PRO_5047541404" description="DUF4352 domain-containing protein" evidence="2">
    <location>
        <begin position="19"/>
        <end position="331"/>
    </location>
</feature>
<organism evidence="3 4">
    <name type="scientific">Lacticaseibacillus baoqingensis</name>
    <dbReference type="NCBI Taxonomy" id="2486013"/>
    <lineage>
        <taxon>Bacteria</taxon>
        <taxon>Bacillati</taxon>
        <taxon>Bacillota</taxon>
        <taxon>Bacilli</taxon>
        <taxon>Lactobacillales</taxon>
        <taxon>Lactobacillaceae</taxon>
        <taxon>Lacticaseibacillus</taxon>
    </lineage>
</organism>
<sequence>MKKIVLLVATIFALTGCAAHRTSNADKLQQSRAAKSSAVASSQEKKKESVKITSKTVYYHQLTKADRDKVTFAFQAFSDTSKAESGQLKNAPSPFTVDMQVTNKSNKTVKLDESKVVWLEIVQNGDPITSDKAKTITIKPNQTRNVVELFSDFNNQNFVDAGAFCYLNSDYKLAYSYLAYKQGGVTSKNLTDKKLIAMNTPSSATSNEQAQPSSDPSESASSSDTSDPIGVNNNPNIKVTPASQFSSFAFTNTTDHPITISPESIMLVVNGSEMTTPPQAIIDAGDVVIDPGQTHNYVGLFGDAVNNADALSIALDTGGNVIWSWDGQSNN</sequence>
<dbReference type="RefSeq" id="WP_125754268.1">
    <property type="nucleotide sequence ID" value="NZ_JBHTON010000011.1"/>
</dbReference>
<accession>A0ABW4E5Y8</accession>
<dbReference type="Proteomes" id="UP001597252">
    <property type="component" value="Unassembled WGS sequence"/>
</dbReference>
<gene>
    <name evidence="3" type="ORF">ACFQ5J_04685</name>
</gene>
<dbReference type="PROSITE" id="PS51257">
    <property type="entry name" value="PROKAR_LIPOPROTEIN"/>
    <property type="match status" value="1"/>
</dbReference>
<dbReference type="EMBL" id="JBHTON010000011">
    <property type="protein sequence ID" value="MFD1484528.1"/>
    <property type="molecule type" value="Genomic_DNA"/>
</dbReference>
<feature type="compositionally biased region" description="Low complexity" evidence="1">
    <location>
        <begin position="208"/>
        <end position="224"/>
    </location>
</feature>
<evidence type="ECO:0000256" key="1">
    <source>
        <dbReference type="SAM" id="MobiDB-lite"/>
    </source>
</evidence>
<proteinExistence type="predicted"/>
<keyword evidence="4" id="KW-1185">Reference proteome</keyword>
<evidence type="ECO:0000313" key="4">
    <source>
        <dbReference type="Proteomes" id="UP001597252"/>
    </source>
</evidence>
<evidence type="ECO:0008006" key="5">
    <source>
        <dbReference type="Google" id="ProtNLM"/>
    </source>
</evidence>
<reference evidence="4" key="1">
    <citation type="journal article" date="2019" name="Int. J. Syst. Evol. Microbiol.">
        <title>The Global Catalogue of Microorganisms (GCM) 10K type strain sequencing project: providing services to taxonomists for standard genome sequencing and annotation.</title>
        <authorList>
            <consortium name="The Broad Institute Genomics Platform"/>
            <consortium name="The Broad Institute Genome Sequencing Center for Infectious Disease"/>
            <person name="Wu L."/>
            <person name="Ma J."/>
        </authorList>
    </citation>
    <scope>NUCLEOTIDE SEQUENCE [LARGE SCALE GENOMIC DNA]</scope>
    <source>
        <strain evidence="4">CCM 8903</strain>
    </source>
</reference>
<keyword evidence="2" id="KW-0732">Signal</keyword>
<feature type="signal peptide" evidence="2">
    <location>
        <begin position="1"/>
        <end position="18"/>
    </location>
</feature>